<dbReference type="SUPFAM" id="SSF103473">
    <property type="entry name" value="MFS general substrate transporter"/>
    <property type="match status" value="1"/>
</dbReference>
<feature type="domain" description="Major facilitator superfamily (MFS) profile" evidence="5">
    <location>
        <begin position="12"/>
        <end position="394"/>
    </location>
</feature>
<dbReference type="InterPro" id="IPR052524">
    <property type="entry name" value="MFS_Cyanate_Porter"/>
</dbReference>
<feature type="transmembrane region" description="Helical" evidence="4">
    <location>
        <begin position="106"/>
        <end position="128"/>
    </location>
</feature>
<evidence type="ECO:0000259" key="5">
    <source>
        <dbReference type="PROSITE" id="PS50850"/>
    </source>
</evidence>
<dbReference type="AlphaFoldDB" id="A0A423KR13"/>
<proteinExistence type="predicted"/>
<feature type="transmembrane region" description="Helical" evidence="4">
    <location>
        <begin position="215"/>
        <end position="237"/>
    </location>
</feature>
<accession>A0A423KR13</accession>
<feature type="transmembrane region" description="Helical" evidence="4">
    <location>
        <begin position="370"/>
        <end position="389"/>
    </location>
</feature>
<evidence type="ECO:0000256" key="4">
    <source>
        <dbReference type="SAM" id="Phobius"/>
    </source>
</evidence>
<dbReference type="InterPro" id="IPR020846">
    <property type="entry name" value="MFS_dom"/>
</dbReference>
<feature type="transmembrane region" description="Helical" evidence="4">
    <location>
        <begin position="249"/>
        <end position="268"/>
    </location>
</feature>
<dbReference type="GO" id="GO:0022857">
    <property type="term" value="F:transmembrane transporter activity"/>
    <property type="evidence" value="ECO:0007669"/>
    <property type="project" value="InterPro"/>
</dbReference>
<evidence type="ECO:0000256" key="2">
    <source>
        <dbReference type="ARBA" id="ARBA00022989"/>
    </source>
</evidence>
<evidence type="ECO:0000256" key="3">
    <source>
        <dbReference type="ARBA" id="ARBA00023136"/>
    </source>
</evidence>
<evidence type="ECO:0000313" key="7">
    <source>
        <dbReference type="Proteomes" id="UP000283627"/>
    </source>
</evidence>
<protein>
    <recommendedName>
        <fullName evidence="5">Major facilitator superfamily (MFS) profile domain-containing protein</fullName>
    </recommendedName>
</protein>
<dbReference type="EMBL" id="MOBP01000002">
    <property type="protein sequence ID" value="RON57817.1"/>
    <property type="molecule type" value="Genomic_DNA"/>
</dbReference>
<organism evidence="6 7">
    <name type="scientific">Pseudomonas frederiksbergensis</name>
    <dbReference type="NCBI Taxonomy" id="104087"/>
    <lineage>
        <taxon>Bacteria</taxon>
        <taxon>Pseudomonadati</taxon>
        <taxon>Pseudomonadota</taxon>
        <taxon>Gammaproteobacteria</taxon>
        <taxon>Pseudomonadales</taxon>
        <taxon>Pseudomonadaceae</taxon>
        <taxon>Pseudomonas</taxon>
    </lineage>
</organism>
<reference evidence="6 7" key="1">
    <citation type="submission" date="2016-10" db="EMBL/GenBank/DDBJ databases">
        <title>Comparative genome analysis of multiple Pseudomonas spp. focuses on biocontrol and plant growth promoting traits.</title>
        <authorList>
            <person name="Tao X.-Y."/>
            <person name="Taylor C.G."/>
        </authorList>
    </citation>
    <scope>NUCLEOTIDE SEQUENCE [LARGE SCALE GENOMIC DNA]</scope>
    <source>
        <strain evidence="6 7">39A2</strain>
    </source>
</reference>
<comment type="caution">
    <text evidence="6">The sequence shown here is derived from an EMBL/GenBank/DDBJ whole genome shotgun (WGS) entry which is preliminary data.</text>
</comment>
<feature type="transmembrane region" description="Helical" evidence="4">
    <location>
        <begin position="339"/>
        <end position="358"/>
    </location>
</feature>
<feature type="transmembrane region" description="Helical" evidence="4">
    <location>
        <begin position="48"/>
        <end position="69"/>
    </location>
</feature>
<dbReference type="PROSITE" id="PS50850">
    <property type="entry name" value="MFS"/>
    <property type="match status" value="1"/>
</dbReference>
<dbReference type="Gene3D" id="1.20.1250.20">
    <property type="entry name" value="MFS general substrate transporter like domains"/>
    <property type="match status" value="1"/>
</dbReference>
<dbReference type="OrthoDB" id="5758872at2"/>
<feature type="transmembrane region" description="Helical" evidence="4">
    <location>
        <begin position="168"/>
        <end position="189"/>
    </location>
</feature>
<dbReference type="InterPro" id="IPR011701">
    <property type="entry name" value="MFS"/>
</dbReference>
<evidence type="ECO:0000313" key="6">
    <source>
        <dbReference type="EMBL" id="RON57817.1"/>
    </source>
</evidence>
<dbReference type="PANTHER" id="PTHR23523">
    <property type="match status" value="1"/>
</dbReference>
<dbReference type="InterPro" id="IPR036259">
    <property type="entry name" value="MFS_trans_sf"/>
</dbReference>
<dbReference type="RefSeq" id="WP_123402821.1">
    <property type="nucleotide sequence ID" value="NZ_MOBP01000002.1"/>
</dbReference>
<dbReference type="Pfam" id="PF07690">
    <property type="entry name" value="MFS_1"/>
    <property type="match status" value="1"/>
</dbReference>
<gene>
    <name evidence="6" type="ORF">BK665_02895</name>
</gene>
<feature type="transmembrane region" description="Helical" evidence="4">
    <location>
        <begin position="81"/>
        <end position="100"/>
    </location>
</feature>
<sequence length="409" mass="42768">MTLKHQVTKRPSHFMAAVGLLILSLALRPAIISIGPILLDIRQAFNLSFTQASLLTSIPDLCMGFLALASPLLAKRFGINGTVIGSLVLLGLGVVLRSWMESVAGLLLTTFIIGIGIAVAGSLIGGWIKEFYSAHAPMFMGIYSTGLSLGATAAAAGTGALASSTGSWRMGAGIWVILCVTGIFSWLCLAKSHTSPIDRPQTQDRVRLPWGNPKAWLIALYFGCSQFLGYAMLAWLASSMFQMHTSAIAPSYLLSAFTLIFTVANFGTGAIAGKSTDRRLLIAVSSSLTVLGLAGLAFISTIPSIVFIASTAVGLGAAFTLGMTLPLDQTHSAQQANAWTVFTLFIGYLIAAVGPFGFGALRDLSGGFAMPYLLLTAVAVLMLVLTPLLKPATEPHSGKVCAAKIPGLG</sequence>
<feature type="transmembrane region" description="Helical" evidence="4">
    <location>
        <begin position="140"/>
        <end position="162"/>
    </location>
</feature>
<dbReference type="Proteomes" id="UP000283627">
    <property type="component" value="Unassembled WGS sequence"/>
</dbReference>
<dbReference type="PANTHER" id="PTHR23523:SF2">
    <property type="entry name" value="2-NITROIMIDAZOLE TRANSPORTER"/>
    <property type="match status" value="1"/>
</dbReference>
<feature type="transmembrane region" description="Helical" evidence="4">
    <location>
        <begin position="280"/>
        <end position="299"/>
    </location>
</feature>
<feature type="transmembrane region" description="Helical" evidence="4">
    <location>
        <begin position="305"/>
        <end position="327"/>
    </location>
</feature>
<keyword evidence="3 4" id="KW-0472">Membrane</keyword>
<name>A0A423KR13_9PSED</name>
<keyword evidence="2 4" id="KW-1133">Transmembrane helix</keyword>
<keyword evidence="1 4" id="KW-0812">Transmembrane</keyword>
<evidence type="ECO:0000256" key="1">
    <source>
        <dbReference type="ARBA" id="ARBA00022692"/>
    </source>
</evidence>